<dbReference type="Gene3D" id="3.30.560.10">
    <property type="entry name" value="Glucose Oxidase, domain 3"/>
    <property type="match status" value="1"/>
</dbReference>
<evidence type="ECO:0000256" key="4">
    <source>
        <dbReference type="ARBA" id="ARBA00022827"/>
    </source>
</evidence>
<keyword evidence="4" id="KW-0274">FAD</keyword>
<organism evidence="6">
    <name type="scientific">marine metagenome</name>
    <dbReference type="NCBI Taxonomy" id="408172"/>
    <lineage>
        <taxon>unclassified sequences</taxon>
        <taxon>metagenomes</taxon>
        <taxon>ecological metagenomes</taxon>
    </lineage>
</organism>
<feature type="domain" description="Glucose-methanol-choline oxidoreductase N-terminal" evidence="5">
    <location>
        <begin position="1"/>
        <end position="15"/>
    </location>
</feature>
<dbReference type="InterPro" id="IPR000172">
    <property type="entry name" value="GMC_OxRdtase_N"/>
</dbReference>
<protein>
    <recommendedName>
        <fullName evidence="5">Glucose-methanol-choline oxidoreductase N-terminal domain-containing protein</fullName>
    </recommendedName>
</protein>
<dbReference type="Pfam" id="PF05199">
    <property type="entry name" value="GMC_oxred_C"/>
    <property type="match status" value="1"/>
</dbReference>
<dbReference type="GO" id="GO:0016614">
    <property type="term" value="F:oxidoreductase activity, acting on CH-OH group of donors"/>
    <property type="evidence" value="ECO:0007669"/>
    <property type="project" value="InterPro"/>
</dbReference>
<dbReference type="PANTHER" id="PTHR11552">
    <property type="entry name" value="GLUCOSE-METHANOL-CHOLINE GMC OXIDOREDUCTASE"/>
    <property type="match status" value="1"/>
</dbReference>
<dbReference type="SUPFAM" id="SSF51905">
    <property type="entry name" value="FAD/NAD(P)-binding domain"/>
    <property type="match status" value="1"/>
</dbReference>
<feature type="non-terminal residue" evidence="6">
    <location>
        <position position="1"/>
    </location>
</feature>
<dbReference type="Gene3D" id="3.50.50.60">
    <property type="entry name" value="FAD/NAD(P)-binding domain"/>
    <property type="match status" value="1"/>
</dbReference>
<proteinExistence type="inferred from homology"/>
<accession>A0A382HEP1</accession>
<dbReference type="AlphaFoldDB" id="A0A382HEP1"/>
<gene>
    <name evidence="6" type="ORF">METZ01_LOCUS238419</name>
</gene>
<evidence type="ECO:0000313" key="6">
    <source>
        <dbReference type="EMBL" id="SVB85565.1"/>
    </source>
</evidence>
<dbReference type="PANTHER" id="PTHR11552:SF147">
    <property type="entry name" value="CHOLINE DEHYDROGENASE, MITOCHONDRIAL"/>
    <property type="match status" value="1"/>
</dbReference>
<evidence type="ECO:0000256" key="2">
    <source>
        <dbReference type="ARBA" id="ARBA00010790"/>
    </source>
</evidence>
<dbReference type="InterPro" id="IPR007867">
    <property type="entry name" value="GMC_OxRtase_C"/>
</dbReference>
<dbReference type="SUPFAM" id="SSF54373">
    <property type="entry name" value="FAD-linked reductases, C-terminal domain"/>
    <property type="match status" value="1"/>
</dbReference>
<dbReference type="PROSITE" id="PS00624">
    <property type="entry name" value="GMC_OXRED_2"/>
    <property type="match status" value="1"/>
</dbReference>
<dbReference type="InterPro" id="IPR012132">
    <property type="entry name" value="GMC_OxRdtase"/>
</dbReference>
<comment type="cofactor">
    <cofactor evidence="1">
        <name>FAD</name>
        <dbReference type="ChEBI" id="CHEBI:57692"/>
    </cofactor>
</comment>
<dbReference type="GO" id="GO:0050660">
    <property type="term" value="F:flavin adenine dinucleotide binding"/>
    <property type="evidence" value="ECO:0007669"/>
    <property type="project" value="InterPro"/>
</dbReference>
<keyword evidence="3" id="KW-0285">Flavoprotein</keyword>
<evidence type="ECO:0000259" key="5">
    <source>
        <dbReference type="PROSITE" id="PS00624"/>
    </source>
</evidence>
<dbReference type="EMBL" id="UINC01060740">
    <property type="protein sequence ID" value="SVB85565.1"/>
    <property type="molecule type" value="Genomic_DNA"/>
</dbReference>
<evidence type="ECO:0000256" key="1">
    <source>
        <dbReference type="ARBA" id="ARBA00001974"/>
    </source>
</evidence>
<evidence type="ECO:0000256" key="3">
    <source>
        <dbReference type="ARBA" id="ARBA00022630"/>
    </source>
</evidence>
<dbReference type="InterPro" id="IPR036188">
    <property type="entry name" value="FAD/NAD-bd_sf"/>
</dbReference>
<reference evidence="6" key="1">
    <citation type="submission" date="2018-05" db="EMBL/GenBank/DDBJ databases">
        <authorList>
            <person name="Lanie J.A."/>
            <person name="Ng W.-L."/>
            <person name="Kazmierczak K.M."/>
            <person name="Andrzejewski T.M."/>
            <person name="Davidsen T.M."/>
            <person name="Wayne K.J."/>
            <person name="Tettelin H."/>
            <person name="Glass J.I."/>
            <person name="Rusch D."/>
            <person name="Podicherti R."/>
            <person name="Tsui H.-C.T."/>
            <person name="Winkler M.E."/>
        </authorList>
    </citation>
    <scope>NUCLEOTIDE SEQUENCE</scope>
</reference>
<comment type="similarity">
    <text evidence="2">Belongs to the GMC oxidoreductase family.</text>
</comment>
<sequence>GSIGSPHILQASGIGPSDLLKENNVNVIHENKSVGKNLQDHLMLRPVYKIKNLETLNEVYHNLYKKMMTGINYFLFRKGALTMGASHLCGFIKSDEHLETPNLQYHVSPMSTDVLAKSTLHTFPAFTPTICNIRPTSRGSIELNGNDTREDPKIFMNYLSTPEDREIAGKAIKITRKIVMESKAFEPYDPIELRPGIEITDNEQLAEEAGKYANTVFHPVSTCRMGNDREAVVNDRLITHGLQGLRIVDASVMPSITSGNTNAPTIMIAEKAADMIIADQ</sequence>
<name>A0A382HEP1_9ZZZZ</name>